<accession>A0ABP6IEK3</accession>
<sequence>MDRRVDLCSGWRRGPRAAAGGRVRRAVGAVRGPESRAGRDRPPGRMPGRLAGGGPCGGAPRRRLDTHENNSAVIQAERGRRVVAGGRTLGVEDRRDRLRELGELFRQFRKRTGLTGKELAQRAGVAQPTISRMETGRLLPTPETVDRVSAALGLDEVSRGELDALLARLRDEVSRLKGGLAGREAANAARVRGARSVTVFSSAMVPALLQTAEYARLAVAIGRDVDEEDAAKAAAVRVEAQAVLFDAGREFAFVLTEGAVRTWPGSPSLMPAQLDRLAQVATLPHVRVGVVPWRVEAPAFPLHGFTVFDGTVSVVEGLVGDVTLTDPAEIVAHEEAFEAFAGAAVYGDALRELLGEIGADYQMLASRLEK</sequence>
<dbReference type="CDD" id="cd00093">
    <property type="entry name" value="HTH_XRE"/>
    <property type="match status" value="1"/>
</dbReference>
<proteinExistence type="predicted"/>
<dbReference type="Proteomes" id="UP001500831">
    <property type="component" value="Unassembled WGS sequence"/>
</dbReference>
<dbReference type="EMBL" id="BAAAVI010000024">
    <property type="protein sequence ID" value="GAA2875984.1"/>
    <property type="molecule type" value="Genomic_DNA"/>
</dbReference>
<dbReference type="Pfam" id="PF19054">
    <property type="entry name" value="DUF5753"/>
    <property type="match status" value="1"/>
</dbReference>
<dbReference type="SUPFAM" id="SSF47413">
    <property type="entry name" value="lambda repressor-like DNA-binding domains"/>
    <property type="match status" value="1"/>
</dbReference>
<dbReference type="InterPro" id="IPR001387">
    <property type="entry name" value="Cro/C1-type_HTH"/>
</dbReference>
<feature type="domain" description="HTH cro/C1-type" evidence="2">
    <location>
        <begin position="105"/>
        <end position="159"/>
    </location>
</feature>
<gene>
    <name evidence="3" type="ORF">GCM10010517_37030</name>
</gene>
<dbReference type="Pfam" id="PF13560">
    <property type="entry name" value="HTH_31"/>
    <property type="match status" value="1"/>
</dbReference>
<evidence type="ECO:0000256" key="1">
    <source>
        <dbReference type="SAM" id="MobiDB-lite"/>
    </source>
</evidence>
<dbReference type="Gene3D" id="1.10.260.40">
    <property type="entry name" value="lambda repressor-like DNA-binding domains"/>
    <property type="match status" value="1"/>
</dbReference>
<evidence type="ECO:0000259" key="2">
    <source>
        <dbReference type="PROSITE" id="PS50943"/>
    </source>
</evidence>
<dbReference type="InterPro" id="IPR010982">
    <property type="entry name" value="Lambda_DNA-bd_dom_sf"/>
</dbReference>
<dbReference type="InterPro" id="IPR043917">
    <property type="entry name" value="DUF5753"/>
</dbReference>
<dbReference type="PROSITE" id="PS50943">
    <property type="entry name" value="HTH_CROC1"/>
    <property type="match status" value="1"/>
</dbReference>
<feature type="region of interest" description="Disordered" evidence="1">
    <location>
        <begin position="29"/>
        <end position="64"/>
    </location>
</feature>
<name>A0ABP6IEK3_9ACTN</name>
<feature type="compositionally biased region" description="Basic and acidic residues" evidence="1">
    <location>
        <begin position="33"/>
        <end position="43"/>
    </location>
</feature>
<keyword evidence="4" id="KW-1185">Reference proteome</keyword>
<evidence type="ECO:0000313" key="4">
    <source>
        <dbReference type="Proteomes" id="UP001500831"/>
    </source>
</evidence>
<organism evidence="3 4">
    <name type="scientific">Streptosporangium fragile</name>
    <dbReference type="NCBI Taxonomy" id="46186"/>
    <lineage>
        <taxon>Bacteria</taxon>
        <taxon>Bacillati</taxon>
        <taxon>Actinomycetota</taxon>
        <taxon>Actinomycetes</taxon>
        <taxon>Streptosporangiales</taxon>
        <taxon>Streptosporangiaceae</taxon>
        <taxon>Streptosporangium</taxon>
    </lineage>
</organism>
<dbReference type="SMART" id="SM00530">
    <property type="entry name" value="HTH_XRE"/>
    <property type="match status" value="1"/>
</dbReference>
<evidence type="ECO:0000313" key="3">
    <source>
        <dbReference type="EMBL" id="GAA2875984.1"/>
    </source>
</evidence>
<comment type="caution">
    <text evidence="3">The sequence shown here is derived from an EMBL/GenBank/DDBJ whole genome shotgun (WGS) entry which is preliminary data.</text>
</comment>
<protein>
    <recommendedName>
        <fullName evidence="2">HTH cro/C1-type domain-containing protein</fullName>
    </recommendedName>
</protein>
<reference evidence="4" key="1">
    <citation type="journal article" date="2019" name="Int. J. Syst. Evol. Microbiol.">
        <title>The Global Catalogue of Microorganisms (GCM) 10K type strain sequencing project: providing services to taxonomists for standard genome sequencing and annotation.</title>
        <authorList>
            <consortium name="The Broad Institute Genomics Platform"/>
            <consortium name="The Broad Institute Genome Sequencing Center for Infectious Disease"/>
            <person name="Wu L."/>
            <person name="Ma J."/>
        </authorList>
    </citation>
    <scope>NUCLEOTIDE SEQUENCE [LARGE SCALE GENOMIC DNA]</scope>
    <source>
        <strain evidence="4">JCM 6242</strain>
    </source>
</reference>